<reference evidence="1" key="1">
    <citation type="submission" date="2020-11" db="EMBL/GenBank/DDBJ databases">
        <authorList>
            <person name="Whitehead M."/>
        </authorList>
    </citation>
    <scope>NUCLEOTIDE SEQUENCE</scope>
    <source>
        <strain evidence="1">EGII</strain>
    </source>
</reference>
<comment type="caution">
    <text evidence="1">The sequence shown here is derived from an EMBL/GenBank/DDBJ whole genome shotgun (WGS) entry which is preliminary data.</text>
</comment>
<sequence>MKSQRIDDITIKLLGLREAFPSHHQANGNAIPEKTQVALLAKVCWWSSKSNLKMYEFTDHDPDDVPDVADDGDKPPLRNFIIYHKYGHNRQDVTHVTPLSCNPQT</sequence>
<dbReference type="EMBL" id="CAJHJT010000034">
    <property type="protein sequence ID" value="CAD7005666.1"/>
    <property type="molecule type" value="Genomic_DNA"/>
</dbReference>
<keyword evidence="2" id="KW-1185">Reference proteome</keyword>
<dbReference type="AlphaFoldDB" id="A0A811V773"/>
<accession>A0A811V773</accession>
<evidence type="ECO:0000313" key="2">
    <source>
        <dbReference type="Proteomes" id="UP000606786"/>
    </source>
</evidence>
<dbReference type="Proteomes" id="UP000606786">
    <property type="component" value="Unassembled WGS sequence"/>
</dbReference>
<organism evidence="1 2">
    <name type="scientific">Ceratitis capitata</name>
    <name type="common">Mediterranean fruit fly</name>
    <name type="synonym">Tephritis capitata</name>
    <dbReference type="NCBI Taxonomy" id="7213"/>
    <lineage>
        <taxon>Eukaryota</taxon>
        <taxon>Metazoa</taxon>
        <taxon>Ecdysozoa</taxon>
        <taxon>Arthropoda</taxon>
        <taxon>Hexapoda</taxon>
        <taxon>Insecta</taxon>
        <taxon>Pterygota</taxon>
        <taxon>Neoptera</taxon>
        <taxon>Endopterygota</taxon>
        <taxon>Diptera</taxon>
        <taxon>Brachycera</taxon>
        <taxon>Muscomorpha</taxon>
        <taxon>Tephritoidea</taxon>
        <taxon>Tephritidae</taxon>
        <taxon>Ceratitis</taxon>
        <taxon>Ceratitis</taxon>
    </lineage>
</organism>
<name>A0A811V773_CERCA</name>
<evidence type="ECO:0000313" key="1">
    <source>
        <dbReference type="EMBL" id="CAD7005666.1"/>
    </source>
</evidence>
<gene>
    <name evidence="1" type="ORF">CCAP1982_LOCUS14021</name>
</gene>
<protein>
    <submittedName>
        <fullName evidence="1">(Mediterranean fruit fly) hypothetical protein</fullName>
    </submittedName>
</protein>
<proteinExistence type="predicted"/>